<proteinExistence type="predicted"/>
<protein>
    <submittedName>
        <fullName evidence="1">Uncharacterized protein</fullName>
    </submittedName>
</protein>
<dbReference type="AlphaFoldDB" id="A0A645FA46"/>
<evidence type="ECO:0000313" key="1">
    <source>
        <dbReference type="EMBL" id="MPN09434.1"/>
    </source>
</evidence>
<reference evidence="1" key="1">
    <citation type="submission" date="2019-08" db="EMBL/GenBank/DDBJ databases">
        <authorList>
            <person name="Kucharzyk K."/>
            <person name="Murdoch R.W."/>
            <person name="Higgins S."/>
            <person name="Loffler F."/>
        </authorList>
    </citation>
    <scope>NUCLEOTIDE SEQUENCE</scope>
</reference>
<organism evidence="1">
    <name type="scientific">bioreactor metagenome</name>
    <dbReference type="NCBI Taxonomy" id="1076179"/>
    <lineage>
        <taxon>unclassified sequences</taxon>
        <taxon>metagenomes</taxon>
        <taxon>ecological metagenomes</taxon>
    </lineage>
</organism>
<name>A0A645FA46_9ZZZZ</name>
<sequence length="255" mass="28230">MGSGKKHSQHVLVGRDGRNRHHPAAQGLAHDDDVGVDSFMLEGKGFSGAAEPGLDLVYRKQEVVLPGDGLQSLEESISRHDHAGLSLDGFHENPDRIFIHCLFHRFEVVVGYDDESRGEGSVIVLCVGIDGEGYDGDRSSVEIVGEDDDLGLVLFNALDHVAPFPHGLDGRFDGFRAGVHGEDHFFPRKRRKLLCEEGPLVVEECPRGEREDVCLVLECFDDLRMPVALVHCRVCREHIHVTASFRVFDPDAFSL</sequence>
<comment type="caution">
    <text evidence="1">The sequence shown here is derived from an EMBL/GenBank/DDBJ whole genome shotgun (WGS) entry which is preliminary data.</text>
</comment>
<gene>
    <name evidence="1" type="ORF">SDC9_156724</name>
</gene>
<accession>A0A645FA46</accession>
<dbReference type="EMBL" id="VSSQ01055541">
    <property type="protein sequence ID" value="MPN09434.1"/>
    <property type="molecule type" value="Genomic_DNA"/>
</dbReference>